<feature type="transmembrane region" description="Helical" evidence="6">
    <location>
        <begin position="148"/>
        <end position="170"/>
    </location>
</feature>
<feature type="transmembrane region" description="Helical" evidence="6">
    <location>
        <begin position="382"/>
        <end position="404"/>
    </location>
</feature>
<evidence type="ECO:0000256" key="6">
    <source>
        <dbReference type="SAM" id="Phobius"/>
    </source>
</evidence>
<feature type="transmembrane region" description="Helical" evidence="6">
    <location>
        <begin position="89"/>
        <end position="112"/>
    </location>
</feature>
<feature type="transmembrane region" description="Helical" evidence="6">
    <location>
        <begin position="416"/>
        <end position="433"/>
    </location>
</feature>
<evidence type="ECO:0000256" key="4">
    <source>
        <dbReference type="ARBA" id="ARBA00022989"/>
    </source>
</evidence>
<dbReference type="RefSeq" id="WP_115502536.1">
    <property type="nucleotide sequence ID" value="NZ_CABMMK010000003.1"/>
</dbReference>
<keyword evidence="3 6" id="KW-0812">Transmembrane</keyword>
<comment type="subcellular location">
    <subcellularLocation>
        <location evidence="1">Cell membrane</location>
        <topology evidence="1">Multi-pass membrane protein</topology>
    </subcellularLocation>
</comment>
<evidence type="ECO:0000256" key="1">
    <source>
        <dbReference type="ARBA" id="ARBA00004651"/>
    </source>
</evidence>
<accession>A0A4Q5HDL8</accession>
<reference evidence="7 8" key="1">
    <citation type="journal article" date="2019" name="Science, e1252229">
        <title>Invertible promoters mediate bacterial phase variation, antibiotic resistance, and host adaptation in the gut.</title>
        <authorList>
            <person name="Jiang X."/>
            <person name="Hall A.B."/>
            <person name="Arthur T.D."/>
            <person name="Plichta D.R."/>
            <person name="Covington C.T."/>
            <person name="Poyet M."/>
            <person name="Crothers J."/>
            <person name="Moses P.L."/>
            <person name="Tolonen A.C."/>
            <person name="Vlamakis H."/>
            <person name="Alm E.J."/>
            <person name="Xavier R.J."/>
        </authorList>
    </citation>
    <scope>NUCLEOTIDE SEQUENCE [LARGE SCALE GENOMIC DNA]</scope>
    <source>
        <strain evidence="8">bf_0095</strain>
    </source>
</reference>
<keyword evidence="2" id="KW-1003">Cell membrane</keyword>
<keyword evidence="5 6" id="KW-0472">Membrane</keyword>
<evidence type="ECO:0000313" key="7">
    <source>
        <dbReference type="EMBL" id="RYT79730.1"/>
    </source>
</evidence>
<organism evidence="7 8">
    <name type="scientific">Bacteroides intestinalis</name>
    <dbReference type="NCBI Taxonomy" id="329854"/>
    <lineage>
        <taxon>Bacteria</taxon>
        <taxon>Pseudomonadati</taxon>
        <taxon>Bacteroidota</taxon>
        <taxon>Bacteroidia</taxon>
        <taxon>Bacteroidales</taxon>
        <taxon>Bacteroidaceae</taxon>
        <taxon>Bacteroides</taxon>
    </lineage>
</organism>
<evidence type="ECO:0000256" key="2">
    <source>
        <dbReference type="ARBA" id="ARBA00022475"/>
    </source>
</evidence>
<feature type="transmembrane region" description="Helical" evidence="6">
    <location>
        <begin position="49"/>
        <end position="68"/>
    </location>
</feature>
<evidence type="ECO:0000313" key="8">
    <source>
        <dbReference type="Proteomes" id="UP000291191"/>
    </source>
</evidence>
<protein>
    <submittedName>
        <fullName evidence="7">Uncharacterized protein</fullName>
    </submittedName>
</protein>
<dbReference type="PANTHER" id="PTHR30250">
    <property type="entry name" value="PST FAMILY PREDICTED COLANIC ACID TRANSPORTER"/>
    <property type="match status" value="1"/>
</dbReference>
<dbReference type="Pfam" id="PF01943">
    <property type="entry name" value="Polysacc_synt"/>
    <property type="match status" value="1"/>
</dbReference>
<sequence>MSSNDSSKALKAGLWYTVSNIALRAVSVLTAPIFTRLLTPSDYGKFNSFFSWQTILACVFGLCLNYSIGRAKIDYKDDFNEFISSVQTLSILVGLSMLILALPFLGPLSAFMEIDKSLLISLMVLLVISPSLDYMQSKFRFEYRYKENVAIALINTVGVIVISIGLILLSELENRYAARIMGSVIPTFCLGTFAVLYLFKKGRKTVNLEYWKYALKFSIPMIPHGVAMVLLAQIDRIMLIKMTSDEAAGLYSFGYSYAIIISIFTNAIMNAWQPWLYDKVNGSKYEEVRKSNRQINNLAFFLTLCFILVGPEVIMALGSEPFYEAKWMVAPIIAGCFFQFFYGYFSLMEMYCKRTDIIAYGSVAAAVVKIGLNFIFIPSFGYIGAAYTTMLGYGLLLVYHWVIFRHIFKAKIFAERQMLLLVVLTVILTLLLAHTYDMYLIRYLILTALLLFTGYIYRTNIKSLIRNFLKHE</sequence>
<dbReference type="PANTHER" id="PTHR30250:SF11">
    <property type="entry name" value="O-ANTIGEN TRANSPORTER-RELATED"/>
    <property type="match status" value="1"/>
</dbReference>
<name>A0A4Q5HDL8_9BACE</name>
<gene>
    <name evidence="7" type="ORF">EAJ06_12410</name>
</gene>
<feature type="transmembrane region" description="Helical" evidence="6">
    <location>
        <begin position="254"/>
        <end position="277"/>
    </location>
</feature>
<keyword evidence="4 6" id="KW-1133">Transmembrane helix</keyword>
<feature type="transmembrane region" description="Helical" evidence="6">
    <location>
        <begin position="12"/>
        <end position="34"/>
    </location>
</feature>
<dbReference type="EMBL" id="RCXO01000015">
    <property type="protein sequence ID" value="RYT79730.1"/>
    <property type="molecule type" value="Genomic_DNA"/>
</dbReference>
<dbReference type="OrthoDB" id="3249502at2"/>
<evidence type="ECO:0000256" key="3">
    <source>
        <dbReference type="ARBA" id="ARBA00022692"/>
    </source>
</evidence>
<feature type="transmembrane region" description="Helical" evidence="6">
    <location>
        <begin position="211"/>
        <end position="234"/>
    </location>
</feature>
<comment type="caution">
    <text evidence="7">The sequence shown here is derived from an EMBL/GenBank/DDBJ whole genome shotgun (WGS) entry which is preliminary data.</text>
</comment>
<feature type="transmembrane region" description="Helical" evidence="6">
    <location>
        <begin position="357"/>
        <end position="376"/>
    </location>
</feature>
<dbReference type="InterPro" id="IPR002797">
    <property type="entry name" value="Polysacc_synth"/>
</dbReference>
<proteinExistence type="predicted"/>
<dbReference type="GO" id="GO:0005886">
    <property type="term" value="C:plasma membrane"/>
    <property type="evidence" value="ECO:0007669"/>
    <property type="project" value="UniProtKB-SubCell"/>
</dbReference>
<feature type="transmembrane region" description="Helical" evidence="6">
    <location>
        <begin position="439"/>
        <end position="457"/>
    </location>
</feature>
<dbReference type="AlphaFoldDB" id="A0A4Q5HDL8"/>
<keyword evidence="8" id="KW-1185">Reference proteome</keyword>
<feature type="transmembrane region" description="Helical" evidence="6">
    <location>
        <begin position="298"/>
        <end position="319"/>
    </location>
</feature>
<dbReference type="Proteomes" id="UP000291191">
    <property type="component" value="Unassembled WGS sequence"/>
</dbReference>
<feature type="transmembrane region" description="Helical" evidence="6">
    <location>
        <begin position="176"/>
        <end position="199"/>
    </location>
</feature>
<feature type="transmembrane region" description="Helical" evidence="6">
    <location>
        <begin position="118"/>
        <end position="136"/>
    </location>
</feature>
<dbReference type="InterPro" id="IPR050833">
    <property type="entry name" value="Poly_Biosynth_Transport"/>
</dbReference>
<feature type="transmembrane region" description="Helical" evidence="6">
    <location>
        <begin position="325"/>
        <end position="345"/>
    </location>
</feature>
<evidence type="ECO:0000256" key="5">
    <source>
        <dbReference type="ARBA" id="ARBA00023136"/>
    </source>
</evidence>